<gene>
    <name evidence="8" type="ORF">PJIAN_4384</name>
</gene>
<dbReference type="GO" id="GO:0009279">
    <property type="term" value="C:cell outer membrane"/>
    <property type="evidence" value="ECO:0007669"/>
    <property type="project" value="UniProtKB-SubCell"/>
</dbReference>
<evidence type="ECO:0000313" key="8">
    <source>
        <dbReference type="EMBL" id="GAT63842.1"/>
    </source>
</evidence>
<sequence>MKKIYLLILPILLLLVSCSDFLDRKPLATATEGDLTVGGVEGKVFGLYGDLRAEGVSGLPYAFMHTMRSDDAIKGSTPTDGAAYEQIADYYKYNKAESWLTLDYWNAHYTMINDCNDILQLMDSLKLESAGDIINRAETRFLRGYAYFDLVRTFGAVPLINFKIYNIGDANIEKSTVAQIYTFITEDLAYAAAHLPSSWASNYAGRVTNGTANGLLAKVKLYQKDWAGALSLCETVINSGNYSLLGSYDKFFTEDGENSSESMLEAQNYVSSNGTTSYNNNYNGSQGVRGSGDWDLGWGWNVPSQDLVDSYEAGDPRKTTTILYSGGSDGYGLTVPASLGSIQPYWNRKVYSNPARRAATGIKYANWLNVRLLRYADVIMMAAEAANESGNSAKALKYLEMIRARARGGANVLPAITTTDQAALRAAIKKERRAEFAMEGERFFDLVRWGDALTVLGSKGYTDKCKYYPIPQTIIDKAQGKLTQNPDW</sequence>
<proteinExistence type="inferred from homology"/>
<comment type="subcellular location">
    <subcellularLocation>
        <location evidence="1">Cell outer membrane</location>
    </subcellularLocation>
</comment>
<dbReference type="InterPro" id="IPR012944">
    <property type="entry name" value="SusD_RagB_dom"/>
</dbReference>
<accession>A0A161LWY2</accession>
<organism evidence="8 9">
    <name type="scientific">Paludibacter jiangxiensis</name>
    <dbReference type="NCBI Taxonomy" id="681398"/>
    <lineage>
        <taxon>Bacteria</taxon>
        <taxon>Pseudomonadati</taxon>
        <taxon>Bacteroidota</taxon>
        <taxon>Bacteroidia</taxon>
        <taxon>Bacteroidales</taxon>
        <taxon>Paludibacteraceae</taxon>
        <taxon>Paludibacter</taxon>
    </lineage>
</organism>
<keyword evidence="3" id="KW-0732">Signal</keyword>
<keyword evidence="5" id="KW-0998">Cell outer membrane</keyword>
<evidence type="ECO:0000259" key="7">
    <source>
        <dbReference type="Pfam" id="PF14322"/>
    </source>
</evidence>
<comment type="similarity">
    <text evidence="2">Belongs to the SusD family.</text>
</comment>
<reference evidence="9" key="1">
    <citation type="submission" date="2016-04" db="EMBL/GenBank/DDBJ databases">
        <title>Draft genome sequence of Paludibacter jiangxiensis strain NM7.</title>
        <authorList>
            <person name="Qiu Y."/>
            <person name="Matsuura N."/>
            <person name="Ohashi A."/>
            <person name="Tourlousse M.D."/>
            <person name="Sekiguchi Y."/>
        </authorList>
    </citation>
    <scope>NUCLEOTIDE SEQUENCE [LARGE SCALE GENOMIC DNA]</scope>
    <source>
        <strain evidence="9">NM7</strain>
    </source>
</reference>
<name>A0A161LWY2_9BACT</name>
<reference evidence="9" key="2">
    <citation type="journal article" date="2017" name="Genome Announc.">
        <title>Draft genome sequence of Paludibacter jiangxiensis NM7(T), a propionate-producing fermentative bacterium.</title>
        <authorList>
            <person name="Qiu Y.-L."/>
            <person name="Tourlousse D.M."/>
            <person name="Matsuura N."/>
            <person name="Ohashi A."/>
            <person name="Sekiguchi Y."/>
        </authorList>
    </citation>
    <scope>NUCLEOTIDE SEQUENCE [LARGE SCALE GENOMIC DNA]</scope>
    <source>
        <strain evidence="9">NM7</strain>
    </source>
</reference>
<feature type="domain" description="RagB/SusD" evidence="6">
    <location>
        <begin position="271"/>
        <end position="457"/>
    </location>
</feature>
<dbReference type="InterPro" id="IPR033985">
    <property type="entry name" value="SusD-like_N"/>
</dbReference>
<dbReference type="Proteomes" id="UP000076586">
    <property type="component" value="Unassembled WGS sequence"/>
</dbReference>
<keyword evidence="9" id="KW-1185">Reference proteome</keyword>
<dbReference type="Pfam" id="PF07980">
    <property type="entry name" value="SusD_RagB"/>
    <property type="match status" value="1"/>
</dbReference>
<dbReference type="EMBL" id="BDCR01000004">
    <property type="protein sequence ID" value="GAT63842.1"/>
    <property type="molecule type" value="Genomic_DNA"/>
</dbReference>
<dbReference type="Gene3D" id="1.25.40.390">
    <property type="match status" value="1"/>
</dbReference>
<protein>
    <submittedName>
        <fullName evidence="8">Starch-binding associating with outer membrane</fullName>
    </submittedName>
</protein>
<dbReference type="STRING" id="681398.PJIAN_4384"/>
<evidence type="ECO:0000256" key="4">
    <source>
        <dbReference type="ARBA" id="ARBA00023136"/>
    </source>
</evidence>
<dbReference type="RefSeq" id="WP_068705402.1">
    <property type="nucleotide sequence ID" value="NZ_BDCR01000004.1"/>
</dbReference>
<dbReference type="SUPFAM" id="SSF48452">
    <property type="entry name" value="TPR-like"/>
    <property type="match status" value="1"/>
</dbReference>
<evidence type="ECO:0000259" key="6">
    <source>
        <dbReference type="Pfam" id="PF07980"/>
    </source>
</evidence>
<keyword evidence="4" id="KW-0472">Membrane</keyword>
<dbReference type="Pfam" id="PF14322">
    <property type="entry name" value="SusD-like_3"/>
    <property type="match status" value="1"/>
</dbReference>
<feature type="domain" description="SusD-like N-terminal" evidence="7">
    <location>
        <begin position="81"/>
        <end position="221"/>
    </location>
</feature>
<evidence type="ECO:0000256" key="3">
    <source>
        <dbReference type="ARBA" id="ARBA00022729"/>
    </source>
</evidence>
<evidence type="ECO:0000256" key="1">
    <source>
        <dbReference type="ARBA" id="ARBA00004442"/>
    </source>
</evidence>
<evidence type="ECO:0000256" key="5">
    <source>
        <dbReference type="ARBA" id="ARBA00023237"/>
    </source>
</evidence>
<evidence type="ECO:0000313" key="9">
    <source>
        <dbReference type="Proteomes" id="UP000076586"/>
    </source>
</evidence>
<evidence type="ECO:0000256" key="2">
    <source>
        <dbReference type="ARBA" id="ARBA00006275"/>
    </source>
</evidence>
<dbReference type="InterPro" id="IPR011990">
    <property type="entry name" value="TPR-like_helical_dom_sf"/>
</dbReference>
<dbReference type="CDD" id="cd08977">
    <property type="entry name" value="SusD"/>
    <property type="match status" value="1"/>
</dbReference>
<dbReference type="OrthoDB" id="636214at2"/>
<dbReference type="AlphaFoldDB" id="A0A161LWY2"/>
<dbReference type="PROSITE" id="PS51257">
    <property type="entry name" value="PROKAR_LIPOPROTEIN"/>
    <property type="match status" value="1"/>
</dbReference>
<comment type="caution">
    <text evidence="8">The sequence shown here is derived from an EMBL/GenBank/DDBJ whole genome shotgun (WGS) entry which is preliminary data.</text>
</comment>